<gene>
    <name evidence="3" type="ORF">KV113_17390</name>
</gene>
<dbReference type="EMBL" id="JAYJJU010000018">
    <property type="protein sequence ID" value="MEB3033328.1"/>
    <property type="molecule type" value="Genomic_DNA"/>
</dbReference>
<dbReference type="PANTHER" id="PTHR46797:SF1">
    <property type="entry name" value="METHYLPHOSPHONATE SYNTHASE"/>
    <property type="match status" value="1"/>
</dbReference>
<dbReference type="Gene3D" id="1.10.260.40">
    <property type="entry name" value="lambda repressor-like DNA-binding domains"/>
    <property type="match status" value="2"/>
</dbReference>
<evidence type="ECO:0000313" key="3">
    <source>
        <dbReference type="EMBL" id="MEB3033328.1"/>
    </source>
</evidence>
<dbReference type="PROSITE" id="PS50943">
    <property type="entry name" value="HTH_CROC1"/>
    <property type="match status" value="2"/>
</dbReference>
<evidence type="ECO:0000259" key="2">
    <source>
        <dbReference type="PROSITE" id="PS50943"/>
    </source>
</evidence>
<dbReference type="InterPro" id="IPR010982">
    <property type="entry name" value="Lambda_DNA-bd_dom_sf"/>
</dbReference>
<organism evidence="3 4">
    <name type="scientific">[Mycobacterium] nativiensis</name>
    <dbReference type="NCBI Taxonomy" id="2855503"/>
    <lineage>
        <taxon>Bacteria</taxon>
        <taxon>Bacillati</taxon>
        <taxon>Actinomycetota</taxon>
        <taxon>Actinomycetes</taxon>
        <taxon>Mycobacteriales</taxon>
        <taxon>Mycobacteriaceae</taxon>
        <taxon>Mycolicibacter</taxon>
    </lineage>
</organism>
<dbReference type="SMART" id="SM00530">
    <property type="entry name" value="HTH_XRE"/>
    <property type="match status" value="2"/>
</dbReference>
<reference evidence="3 4" key="1">
    <citation type="submission" date="2023-12" db="EMBL/GenBank/DDBJ databases">
        <title>Description of new species of Mycobacterium terrae complex isolated from sewage at the Sao Paulo Zoological Park Foundation in Brazil.</title>
        <authorList>
            <person name="Romagnoli C.L."/>
            <person name="Conceicao E.C."/>
            <person name="Machado E."/>
            <person name="Barreto L.B.P.F."/>
            <person name="Sharma A."/>
            <person name="Silva N.M."/>
            <person name="Marques L.E."/>
            <person name="Juliana M.A."/>
            <person name="Lourenco M.C.S."/>
            <person name="Digiampietri L.A."/>
            <person name="Suffys P.N."/>
            <person name="Viana-Niero C."/>
        </authorList>
    </citation>
    <scope>NUCLEOTIDE SEQUENCE [LARGE SCALE GENOMIC DNA]</scope>
    <source>
        <strain evidence="3 4">MYC340</strain>
    </source>
</reference>
<dbReference type="Pfam" id="PF01381">
    <property type="entry name" value="HTH_3"/>
    <property type="match status" value="2"/>
</dbReference>
<sequence length="155" mass="17081">MEQRSRGLSRRVSRGFSRERFQAAIEQAGVSQSDIARLADVSAATIRSWVRRGGAPDIERLTRIAKVLELDVAAFVEVPDDEAMPSDLRIRCGLTQVQLGALAGLSTTVISGFERAETRWSDRKAEKIAPVLGVNIEQLREAWQRARERPAGAAP</sequence>
<dbReference type="InterPro" id="IPR001387">
    <property type="entry name" value="Cro/C1-type_HTH"/>
</dbReference>
<dbReference type="SUPFAM" id="SSF47413">
    <property type="entry name" value="lambda repressor-like DNA-binding domains"/>
    <property type="match status" value="2"/>
</dbReference>
<name>A0ABU5XZM4_9MYCO</name>
<dbReference type="PANTHER" id="PTHR46797">
    <property type="entry name" value="HTH-TYPE TRANSCRIPTIONAL REGULATOR"/>
    <property type="match status" value="1"/>
</dbReference>
<dbReference type="CDD" id="cd00093">
    <property type="entry name" value="HTH_XRE"/>
    <property type="match status" value="2"/>
</dbReference>
<proteinExistence type="predicted"/>
<keyword evidence="4" id="KW-1185">Reference proteome</keyword>
<comment type="caution">
    <text evidence="3">The sequence shown here is derived from an EMBL/GenBank/DDBJ whole genome shotgun (WGS) entry which is preliminary data.</text>
</comment>
<keyword evidence="1" id="KW-0238">DNA-binding</keyword>
<evidence type="ECO:0000313" key="4">
    <source>
        <dbReference type="Proteomes" id="UP001298593"/>
    </source>
</evidence>
<accession>A0ABU5XZM4</accession>
<protein>
    <submittedName>
        <fullName evidence="3">Helix-turn-helix transcriptional regulator</fullName>
    </submittedName>
</protein>
<dbReference type="RefSeq" id="WP_329780204.1">
    <property type="nucleotide sequence ID" value="NZ_JAYJJU010000018.1"/>
</dbReference>
<dbReference type="Proteomes" id="UP001298593">
    <property type="component" value="Unassembled WGS sequence"/>
</dbReference>
<evidence type="ECO:0000256" key="1">
    <source>
        <dbReference type="ARBA" id="ARBA00023125"/>
    </source>
</evidence>
<feature type="domain" description="HTH cro/C1-type" evidence="2">
    <location>
        <begin position="21"/>
        <end position="75"/>
    </location>
</feature>
<feature type="domain" description="HTH cro/C1-type" evidence="2">
    <location>
        <begin position="88"/>
        <end position="139"/>
    </location>
</feature>
<dbReference type="InterPro" id="IPR050807">
    <property type="entry name" value="TransReg_Diox_bact_type"/>
</dbReference>